<sequence>MEPVKLFFAKSRSINSKHCIVALGITPDNLLLNRYKNLNFLSENKFLGMLPDNLFFPKSNRSRFVKISPKYSGISPIKLHCGIYIDLKFLNFLNSNGNSHGASLRL</sequence>
<evidence type="ECO:0000313" key="2">
    <source>
        <dbReference type="Proteomes" id="UP001374535"/>
    </source>
</evidence>
<reference evidence="1 2" key="1">
    <citation type="journal article" date="2023" name="Life. Sci Alliance">
        <title>Evolutionary insights into 3D genome organization and epigenetic landscape of Vigna mungo.</title>
        <authorList>
            <person name="Junaid A."/>
            <person name="Singh B."/>
            <person name="Bhatia S."/>
        </authorList>
    </citation>
    <scope>NUCLEOTIDE SEQUENCE [LARGE SCALE GENOMIC DNA]</scope>
    <source>
        <strain evidence="1">Urdbean</strain>
    </source>
</reference>
<protein>
    <submittedName>
        <fullName evidence="1">Uncharacterized protein</fullName>
    </submittedName>
</protein>
<accession>A0AAQ3S5M7</accession>
<evidence type="ECO:0000313" key="1">
    <source>
        <dbReference type="EMBL" id="WVZ20319.1"/>
    </source>
</evidence>
<proteinExistence type="predicted"/>
<dbReference type="EMBL" id="CP144699">
    <property type="protein sequence ID" value="WVZ20319.1"/>
    <property type="molecule type" value="Genomic_DNA"/>
</dbReference>
<dbReference type="AlphaFoldDB" id="A0AAQ3S5M7"/>
<name>A0AAQ3S5M7_VIGMU</name>
<organism evidence="1 2">
    <name type="scientific">Vigna mungo</name>
    <name type="common">Black gram</name>
    <name type="synonym">Phaseolus mungo</name>
    <dbReference type="NCBI Taxonomy" id="3915"/>
    <lineage>
        <taxon>Eukaryota</taxon>
        <taxon>Viridiplantae</taxon>
        <taxon>Streptophyta</taxon>
        <taxon>Embryophyta</taxon>
        <taxon>Tracheophyta</taxon>
        <taxon>Spermatophyta</taxon>
        <taxon>Magnoliopsida</taxon>
        <taxon>eudicotyledons</taxon>
        <taxon>Gunneridae</taxon>
        <taxon>Pentapetalae</taxon>
        <taxon>rosids</taxon>
        <taxon>fabids</taxon>
        <taxon>Fabales</taxon>
        <taxon>Fabaceae</taxon>
        <taxon>Papilionoideae</taxon>
        <taxon>50 kb inversion clade</taxon>
        <taxon>NPAAA clade</taxon>
        <taxon>indigoferoid/millettioid clade</taxon>
        <taxon>Phaseoleae</taxon>
        <taxon>Vigna</taxon>
    </lineage>
</organism>
<dbReference type="Proteomes" id="UP001374535">
    <property type="component" value="Chromosome 2"/>
</dbReference>
<gene>
    <name evidence="1" type="ORF">V8G54_007641</name>
</gene>
<keyword evidence="2" id="KW-1185">Reference proteome</keyword>